<reference evidence="2 3" key="1">
    <citation type="submission" date="2018-09" db="EMBL/GenBank/DDBJ databases">
        <title>Whole genome based analysis of evolution and adaptive divergence in Indian and Brazilian strains of Azospirillum brasilense.</title>
        <authorList>
            <person name="Singh C."/>
            <person name="Tripathi A.K."/>
        </authorList>
    </citation>
    <scope>NUCLEOTIDE SEQUENCE [LARGE SCALE GENOMIC DNA]</scope>
    <source>
        <strain evidence="2 3">MTCC4035</strain>
    </source>
</reference>
<sequence length="381" mass="40696">MDMDLNVGDLQNGDSNGRDLDGMIPNGTTLDGTSLDALPLDGSGPNGAPTGRYAAFRRLLSCFDRRPGASPTRERPAGLPVRAMLLGLLSSRRQAHTRRLWARWLEPVMLRDPALLSVADPLPGCIRVLDTAGWWPALSRRMDDLPATVQNRLENRLVDGALDRVLASPEMVDWAEVLRERSLAVLDTLRTDPAALALFLEEANTHRMRAASTLAIPGGVVALRALDGTDVDTLAAALRLSDGWRALGGRAPDMEIDELLACVRSALANDSAPPEAMALFAVAGLYTRRDPLLGAALRALLPLPLVDAAAAWLTAHTEDTDGGVTDFPMHGGNSTRGLDRGLRDLYEAARRSGDFPSPAPARRPGHPLSGAMNATGTPGVR</sequence>
<proteinExistence type="predicted"/>
<evidence type="ECO:0000313" key="3">
    <source>
        <dbReference type="Proteomes" id="UP000298595"/>
    </source>
</evidence>
<evidence type="ECO:0000256" key="1">
    <source>
        <dbReference type="SAM" id="MobiDB-lite"/>
    </source>
</evidence>
<gene>
    <name evidence="2" type="ORF">D3093_04340</name>
</gene>
<dbReference type="Proteomes" id="UP000298595">
    <property type="component" value="Chromosome"/>
</dbReference>
<protein>
    <submittedName>
        <fullName evidence="2">Uncharacterized protein</fullName>
    </submittedName>
</protein>
<accession>A0A4D8P6Q6</accession>
<organism evidence="2 3">
    <name type="scientific">Azospirillum argentinense</name>
    <dbReference type="NCBI Taxonomy" id="2970906"/>
    <lineage>
        <taxon>Bacteria</taxon>
        <taxon>Pseudomonadati</taxon>
        <taxon>Pseudomonadota</taxon>
        <taxon>Alphaproteobacteria</taxon>
        <taxon>Rhodospirillales</taxon>
        <taxon>Azospirillaceae</taxon>
        <taxon>Azospirillum</taxon>
    </lineage>
</organism>
<name>A0A4D8P6Q6_9PROT</name>
<evidence type="ECO:0000313" key="2">
    <source>
        <dbReference type="EMBL" id="QCN94552.1"/>
    </source>
</evidence>
<dbReference type="EMBL" id="CP032321">
    <property type="protein sequence ID" value="QCN94552.1"/>
    <property type="molecule type" value="Genomic_DNA"/>
</dbReference>
<feature type="region of interest" description="Disordered" evidence="1">
    <location>
        <begin position="351"/>
        <end position="381"/>
    </location>
</feature>
<dbReference type="KEGG" id="aare:D3093_04340"/>
<feature type="compositionally biased region" description="Polar residues" evidence="1">
    <location>
        <begin position="372"/>
        <end position="381"/>
    </location>
</feature>
<dbReference type="AlphaFoldDB" id="A0A4D8P6Q6"/>
<dbReference type="RefSeq" id="WP_137114728.1">
    <property type="nucleotide sequence ID" value="NZ_CP032321.1"/>
</dbReference>
<feature type="region of interest" description="Disordered" evidence="1">
    <location>
        <begin position="1"/>
        <end position="28"/>
    </location>
</feature>